<reference evidence="1" key="1">
    <citation type="submission" date="2022-04" db="EMBL/GenBank/DDBJ databases">
        <title>Chromosome-scale genome assembly of Holotrichia oblita Faldermann.</title>
        <authorList>
            <person name="Rongchong L."/>
        </authorList>
    </citation>
    <scope>NUCLEOTIDE SEQUENCE</scope>
    <source>
        <strain evidence="1">81SQS9</strain>
    </source>
</reference>
<evidence type="ECO:0000313" key="2">
    <source>
        <dbReference type="Proteomes" id="UP001056778"/>
    </source>
</evidence>
<sequence length="1487" mass="166051">MFQNWTSSELISPTIPEDDNLLTPKKVIVIEKKTECERRHSKEDGSDSSKDSSLQSDTSVDSEDSFASVIFVPKCDPISPSLSPGPTSPRLSTSSVPNSPRIKQSSCPTSPRIKQMPLSVYPLTKQLSSPKPTISKFSEVTSPTDINNKSNKNDVSSNKSHEPVKDKKFIESLAKKYAVQQIPKFKKTPLNSGEKEVEKNGQSQKNKEETLKEIRELLSKKANFGMKSTRANFPIVRRASVSNGKSIAKPLPKLLCLELFNPETDDKDSDSSAVSSPDSVDSVISISQEKSPTTTKSPNSSKFSFSENETENSKSKTTLLEAAAEVANSLDEAVDKVIKSSPRARRREIKTDCTDLGSMSVNEKVARSVALEQAYVHDVYELFCDNPKSKPWPRVQHFLETLEPGSLVCDVGCGNGKYLNINSTIFNMGGDKCIRLSEIAREKDNEVLVFDNLSLPFRDESLDAVLSIAVVHHFATTERRVCALRELARVLRIGGRLIISVWAMEQSHRKFESQDVLVPWHRSQHLTNTPSVDLTSTTNTSEDDAPPHYHAYSQSDTDSYKSNGKSKFGSKKRGKTRNRGRSIDPKKNSSPSSSSLSSPNETCYSFVRRAIQKLAGTGKRVGVHRPWFLDSWTNCTKEVPPKRYDPDGCEQCFCENVQDIPIELRRVDDDDVPQRRQTFPSSLIFNDVYSNLKSRSMTNIKTADGNEITRSKSNIHNIIDSKTEIVPETTILPNNNKISTINTLNKPKLVKQKKSICEEDADEALDEPTEMKQVSNHTEIRSMSTRRNVFKQRSLNEELMSTDRLQEKEKVRQNIQKQTSLNEDLICPRHHTFDSIKDSLFSASTAKKLHLIKTGFTKKIKNSTTNIEKVAGGSLKNGFVKMFQNWTSSELISPTIPEDDNLLTPKKVIVIEKKTECERRHSKEDGSDSSKDIIFVPKCDPISPSLSPGPTSPRLSTSSVPNSPRIKQSSCPTSPRIKQMPLSVYPLTKQLSSPKPTISKFSEVTSPTDINNKSNKNDVSSNKSHEPVKDKKFIESLAKKYAVQQIPKFKKTPLNSGEKEVEKNGQSQKNKEETLKEIRELLSKKANFGMKSTRANFPIVRRASVSNGKSIAKPLPKLLCLELFNPETDDKDSDSSAVSSPDSVDSVISISQEKSPTTTKSPNSSKFSFSENETENSKSKTTLLEAAAEVANSLDEAVDKVIKSSPRARRREIKTGEVISVMQRQYSSETTPLLSDVEIENSWNDECHKHLTDFADRLSEKLLQEIDQYQEQTKKSYQHHINDDPYINRLSQELSDLSKLSRSPSINTLKTGTSIESCDSDKGSSPPTSMLSSITTSLNFGHSMELSEGCSDKGSIERDTNSMMSRYSGDGGSTASLVSCPEWKHFKTNGRSSSDHSRMSLDSSDKNTKTTPGGLMHPSSYSDTSQESLPSDNIGGEITYHRYYHVFREGELDQLIEKYVENLHIISSYYDHASWCIIAEKVQVWTI</sequence>
<evidence type="ECO:0000313" key="1">
    <source>
        <dbReference type="EMBL" id="KAI4463507.1"/>
    </source>
</evidence>
<comment type="caution">
    <text evidence="1">The sequence shown here is derived from an EMBL/GenBank/DDBJ whole genome shotgun (WGS) entry which is preliminary data.</text>
</comment>
<accession>A0ACB9T9K9</accession>
<organism evidence="1 2">
    <name type="scientific">Holotrichia oblita</name>
    <name type="common">Chafer beetle</name>
    <dbReference type="NCBI Taxonomy" id="644536"/>
    <lineage>
        <taxon>Eukaryota</taxon>
        <taxon>Metazoa</taxon>
        <taxon>Ecdysozoa</taxon>
        <taxon>Arthropoda</taxon>
        <taxon>Hexapoda</taxon>
        <taxon>Insecta</taxon>
        <taxon>Pterygota</taxon>
        <taxon>Neoptera</taxon>
        <taxon>Endopterygota</taxon>
        <taxon>Coleoptera</taxon>
        <taxon>Polyphaga</taxon>
        <taxon>Scarabaeiformia</taxon>
        <taxon>Scarabaeidae</taxon>
        <taxon>Melolonthinae</taxon>
        <taxon>Holotrichia</taxon>
    </lineage>
</organism>
<proteinExistence type="predicted"/>
<gene>
    <name evidence="1" type="ORF">MML48_4g00009158</name>
</gene>
<dbReference type="EMBL" id="CM043018">
    <property type="protein sequence ID" value="KAI4463507.1"/>
    <property type="molecule type" value="Genomic_DNA"/>
</dbReference>
<protein>
    <submittedName>
        <fullName evidence="1">Uncharacterized protein</fullName>
    </submittedName>
</protein>
<keyword evidence="2" id="KW-1185">Reference proteome</keyword>
<name>A0ACB9T9K9_HOLOL</name>
<dbReference type="Proteomes" id="UP001056778">
    <property type="component" value="Chromosome 4"/>
</dbReference>